<dbReference type="InterPro" id="IPR011063">
    <property type="entry name" value="TilS/TtcA_N"/>
</dbReference>
<dbReference type="EMBL" id="JACIIX010000014">
    <property type="protein sequence ID" value="MBB6211882.1"/>
    <property type="molecule type" value="Genomic_DNA"/>
</dbReference>
<organism evidence="8 9">
    <name type="scientific">Novispirillum itersonii</name>
    <name type="common">Aquaspirillum itersonii</name>
    <dbReference type="NCBI Taxonomy" id="189"/>
    <lineage>
        <taxon>Bacteria</taxon>
        <taxon>Pseudomonadati</taxon>
        <taxon>Pseudomonadota</taxon>
        <taxon>Alphaproteobacteria</taxon>
        <taxon>Rhodospirillales</taxon>
        <taxon>Novispirillaceae</taxon>
        <taxon>Novispirillum</taxon>
    </lineage>
</organism>
<dbReference type="EC" id="6.3.4.19" evidence="6"/>
<dbReference type="Pfam" id="PF01171">
    <property type="entry name" value="ATP_bind_3"/>
    <property type="match status" value="1"/>
</dbReference>
<comment type="catalytic activity">
    <reaction evidence="5 6">
        <text>cytidine(34) in tRNA(Ile2) + L-lysine + ATP = lysidine(34) in tRNA(Ile2) + AMP + diphosphate + H(+)</text>
        <dbReference type="Rhea" id="RHEA:43744"/>
        <dbReference type="Rhea" id="RHEA-COMP:10625"/>
        <dbReference type="Rhea" id="RHEA-COMP:10670"/>
        <dbReference type="ChEBI" id="CHEBI:15378"/>
        <dbReference type="ChEBI" id="CHEBI:30616"/>
        <dbReference type="ChEBI" id="CHEBI:32551"/>
        <dbReference type="ChEBI" id="CHEBI:33019"/>
        <dbReference type="ChEBI" id="CHEBI:82748"/>
        <dbReference type="ChEBI" id="CHEBI:83665"/>
        <dbReference type="ChEBI" id="CHEBI:456215"/>
        <dbReference type="EC" id="6.3.4.19"/>
    </reaction>
</comment>
<gene>
    <name evidence="6" type="primary">tilS</name>
    <name evidence="8" type="ORF">FHS48_003326</name>
</gene>
<dbReference type="Proteomes" id="UP000544872">
    <property type="component" value="Unassembled WGS sequence"/>
</dbReference>
<evidence type="ECO:0000256" key="2">
    <source>
        <dbReference type="ARBA" id="ARBA00022694"/>
    </source>
</evidence>
<dbReference type="SUPFAM" id="SSF52402">
    <property type="entry name" value="Adenine nucleotide alpha hydrolases-like"/>
    <property type="match status" value="1"/>
</dbReference>
<dbReference type="PANTHER" id="PTHR43033:SF5">
    <property type="entry name" value="TRNA(ILE)-LYSIDINE SYNTHETASE"/>
    <property type="match status" value="1"/>
</dbReference>
<dbReference type="PANTHER" id="PTHR43033">
    <property type="entry name" value="TRNA(ILE)-LYSIDINE SYNTHASE-RELATED"/>
    <property type="match status" value="1"/>
</dbReference>
<accession>A0A7W9ZI23</accession>
<dbReference type="GO" id="GO:0006400">
    <property type="term" value="P:tRNA modification"/>
    <property type="evidence" value="ECO:0007669"/>
    <property type="project" value="UniProtKB-UniRule"/>
</dbReference>
<dbReference type="CDD" id="cd01992">
    <property type="entry name" value="TilS_N"/>
    <property type="match status" value="1"/>
</dbReference>
<proteinExistence type="inferred from homology"/>
<evidence type="ECO:0000256" key="3">
    <source>
        <dbReference type="ARBA" id="ARBA00022741"/>
    </source>
</evidence>
<evidence type="ECO:0000256" key="4">
    <source>
        <dbReference type="ARBA" id="ARBA00022840"/>
    </source>
</evidence>
<feature type="domain" description="tRNA(Ile)-lysidine/2-thiocytidine synthase N-terminal" evidence="7">
    <location>
        <begin position="29"/>
        <end position="206"/>
    </location>
</feature>
<dbReference type="AlphaFoldDB" id="A0A7W9ZI23"/>
<comment type="caution">
    <text evidence="8">The sequence shown here is derived from an EMBL/GenBank/DDBJ whole genome shotgun (WGS) entry which is preliminary data.</text>
</comment>
<dbReference type="GO" id="GO:0005524">
    <property type="term" value="F:ATP binding"/>
    <property type="evidence" value="ECO:0007669"/>
    <property type="project" value="UniProtKB-UniRule"/>
</dbReference>
<dbReference type="InterPro" id="IPR014729">
    <property type="entry name" value="Rossmann-like_a/b/a_fold"/>
</dbReference>
<evidence type="ECO:0000256" key="6">
    <source>
        <dbReference type="HAMAP-Rule" id="MF_01161"/>
    </source>
</evidence>
<keyword evidence="1 6" id="KW-0436">Ligase</keyword>
<dbReference type="GO" id="GO:0005737">
    <property type="term" value="C:cytoplasm"/>
    <property type="evidence" value="ECO:0007669"/>
    <property type="project" value="UniProtKB-SubCell"/>
</dbReference>
<keyword evidence="2 6" id="KW-0819">tRNA processing</keyword>
<dbReference type="InterPro" id="IPR012094">
    <property type="entry name" value="tRNA_Ile_lys_synt"/>
</dbReference>
<sequence length="449" mass="48666">MPEDLTVSDSDFSALMAGLGPFETAPGLAIAVSGGADSLALCLLADRWARRQGGTVTALTVNHGLRAEAVEEAVQVGRWLAGYGIPHRILTVTAPAPQGDIQHWARRNRYALLQDWCAAHGILHLLLAHHREDQAETLLLRLARGSGVSGLSAMAAVTHTAECRILRPLLPLPKARLVATLHSCGQDWICDPSNDSVAYARVRMRKLLPALSGEGLTPGRLAETARTLARSREGLDALSVRLLAETVSLFPSGVACITAPARWRDQPEEVSLRALSGLLACVGGQVYPPRAERLERALSCWGQDMTLGGCRIVAERGCLWIWREMRSVRPQVLRWGESVVWDRRFRVSWPQASRESAPAVSLILRPLGQGGVQAVRRAACAPGDAVGLPRRSLPTLPSLWSDRILVSVPHLGYSIGQEFQDRGSFALPEVRFAPVHPVSPAGLIRRAVP</sequence>
<keyword evidence="9" id="KW-1185">Reference proteome</keyword>
<name>A0A7W9ZI23_NOVIT</name>
<comment type="function">
    <text evidence="6">Ligates lysine onto the cytidine present at position 34 of the AUA codon-specific tRNA(Ile) that contains the anticodon CAU, in an ATP-dependent manner. Cytidine is converted to lysidine, thus changing the amino acid specificity of the tRNA from methionine to isoleucine.</text>
</comment>
<evidence type="ECO:0000313" key="9">
    <source>
        <dbReference type="Proteomes" id="UP000544872"/>
    </source>
</evidence>
<feature type="binding site" evidence="6">
    <location>
        <begin position="33"/>
        <end position="38"/>
    </location>
    <ligand>
        <name>ATP</name>
        <dbReference type="ChEBI" id="CHEBI:30616"/>
    </ligand>
</feature>
<comment type="subcellular location">
    <subcellularLocation>
        <location evidence="6">Cytoplasm</location>
    </subcellularLocation>
</comment>
<dbReference type="NCBIfam" id="TIGR02432">
    <property type="entry name" value="lysidine_TilS_N"/>
    <property type="match status" value="1"/>
</dbReference>
<reference evidence="8 9" key="1">
    <citation type="submission" date="2020-08" db="EMBL/GenBank/DDBJ databases">
        <title>Genomic Encyclopedia of Type Strains, Phase IV (KMG-IV): sequencing the most valuable type-strain genomes for metagenomic binning, comparative biology and taxonomic classification.</title>
        <authorList>
            <person name="Goeker M."/>
        </authorList>
    </citation>
    <scope>NUCLEOTIDE SEQUENCE [LARGE SCALE GENOMIC DNA]</scope>
    <source>
        <strain evidence="8 9">DSM 11590</strain>
    </source>
</reference>
<evidence type="ECO:0000313" key="8">
    <source>
        <dbReference type="EMBL" id="MBB6211882.1"/>
    </source>
</evidence>
<protein>
    <recommendedName>
        <fullName evidence="6">tRNA(Ile)-lysidine synthase</fullName>
        <ecNumber evidence="6">6.3.4.19</ecNumber>
    </recommendedName>
    <alternativeName>
        <fullName evidence="6">tRNA(Ile)-2-lysyl-cytidine synthase</fullName>
    </alternativeName>
    <alternativeName>
        <fullName evidence="6">tRNA(Ile)-lysidine synthetase</fullName>
    </alternativeName>
</protein>
<dbReference type="Gene3D" id="3.40.50.620">
    <property type="entry name" value="HUPs"/>
    <property type="match status" value="1"/>
</dbReference>
<evidence type="ECO:0000259" key="7">
    <source>
        <dbReference type="Pfam" id="PF01171"/>
    </source>
</evidence>
<comment type="similarity">
    <text evidence="6">Belongs to the tRNA(Ile)-lysidine synthase family.</text>
</comment>
<dbReference type="RefSeq" id="WP_184265039.1">
    <property type="nucleotide sequence ID" value="NZ_JACIIX010000014.1"/>
</dbReference>
<keyword evidence="6" id="KW-0963">Cytoplasm</keyword>
<evidence type="ECO:0000256" key="1">
    <source>
        <dbReference type="ARBA" id="ARBA00022598"/>
    </source>
</evidence>
<dbReference type="InterPro" id="IPR012795">
    <property type="entry name" value="tRNA_Ile_lys_synt_N"/>
</dbReference>
<keyword evidence="4 6" id="KW-0067">ATP-binding</keyword>
<dbReference type="GO" id="GO:0032267">
    <property type="term" value="F:tRNA(Ile)-lysidine synthase activity"/>
    <property type="evidence" value="ECO:0007669"/>
    <property type="project" value="UniProtKB-EC"/>
</dbReference>
<dbReference type="HAMAP" id="MF_01161">
    <property type="entry name" value="tRNA_Ile_lys_synt"/>
    <property type="match status" value="1"/>
</dbReference>
<keyword evidence="3 6" id="KW-0547">Nucleotide-binding</keyword>
<evidence type="ECO:0000256" key="5">
    <source>
        <dbReference type="ARBA" id="ARBA00048539"/>
    </source>
</evidence>
<comment type="domain">
    <text evidence="6">The N-terminal region contains the highly conserved SGGXDS motif, predicted to be a P-loop motif involved in ATP binding.</text>
</comment>